<feature type="domain" description="PAC" evidence="22">
    <location>
        <begin position="496"/>
        <end position="548"/>
    </location>
</feature>
<dbReference type="GO" id="GO:0000155">
    <property type="term" value="F:phosphorelay sensor kinase activity"/>
    <property type="evidence" value="ECO:0007669"/>
    <property type="project" value="InterPro"/>
</dbReference>
<dbReference type="GO" id="GO:0005886">
    <property type="term" value="C:plasma membrane"/>
    <property type="evidence" value="ECO:0007669"/>
    <property type="project" value="UniProtKB-SubCell"/>
</dbReference>
<evidence type="ECO:0000256" key="17">
    <source>
        <dbReference type="PROSITE-ProRule" id="PRU00169"/>
    </source>
</evidence>
<geneLocation type="plasmid" evidence="24 25">
    <name>pHsw1</name>
</geneLocation>
<keyword evidence="12" id="KW-0902">Two-component regulatory system</keyword>
<keyword evidence="24" id="KW-0614">Plasmid</keyword>
<dbReference type="Gene3D" id="3.30.450.20">
    <property type="entry name" value="PAS domain"/>
    <property type="match status" value="4"/>
</dbReference>
<evidence type="ECO:0000256" key="7">
    <source>
        <dbReference type="ARBA" id="ARBA00022692"/>
    </source>
</evidence>
<name>W8EQQ5_9BACT</name>
<dbReference type="SMART" id="SM00388">
    <property type="entry name" value="HisKA"/>
    <property type="match status" value="1"/>
</dbReference>
<dbReference type="SMART" id="SM00086">
    <property type="entry name" value="PAC"/>
    <property type="match status" value="2"/>
</dbReference>
<feature type="domain" description="Histidine kinase" evidence="19">
    <location>
        <begin position="566"/>
        <end position="787"/>
    </location>
</feature>
<evidence type="ECO:0000256" key="6">
    <source>
        <dbReference type="ARBA" id="ARBA00022679"/>
    </source>
</evidence>
<keyword evidence="25" id="KW-1185">Reference proteome</keyword>
<keyword evidence="11" id="KW-1133">Transmembrane helix</keyword>
<dbReference type="InterPro" id="IPR036641">
    <property type="entry name" value="HPT_dom_sf"/>
</dbReference>
<dbReference type="PROSITE" id="PS50113">
    <property type="entry name" value="PAC"/>
    <property type="match status" value="1"/>
</dbReference>
<dbReference type="PRINTS" id="PR00344">
    <property type="entry name" value="BCTRLSENSOR"/>
</dbReference>
<dbReference type="Gene3D" id="3.40.50.2300">
    <property type="match status" value="1"/>
</dbReference>
<dbReference type="Pfam" id="PF08447">
    <property type="entry name" value="PAS_3"/>
    <property type="match status" value="2"/>
</dbReference>
<evidence type="ECO:0000256" key="14">
    <source>
        <dbReference type="ARBA" id="ARBA00064003"/>
    </source>
</evidence>
<feature type="domain" description="PAS" evidence="21">
    <location>
        <begin position="423"/>
        <end position="474"/>
    </location>
</feature>
<dbReference type="InterPro" id="IPR004358">
    <property type="entry name" value="Sig_transdc_His_kin-like_C"/>
</dbReference>
<dbReference type="SMART" id="SM00091">
    <property type="entry name" value="PAS"/>
    <property type="match status" value="4"/>
</dbReference>
<dbReference type="NCBIfam" id="TIGR00229">
    <property type="entry name" value="sensory_box"/>
    <property type="match status" value="3"/>
</dbReference>
<dbReference type="InterPro" id="IPR001610">
    <property type="entry name" value="PAC"/>
</dbReference>
<dbReference type="CDD" id="cd00130">
    <property type="entry name" value="PAS"/>
    <property type="match status" value="4"/>
</dbReference>
<dbReference type="Proteomes" id="UP000019423">
    <property type="component" value="Plasmid pHsw1"/>
</dbReference>
<dbReference type="CDD" id="cd17546">
    <property type="entry name" value="REC_hyHK_CKI1_RcsC-like"/>
    <property type="match status" value="1"/>
</dbReference>
<feature type="modified residue" description="4-aspartylphosphate" evidence="17">
    <location>
        <position position="864"/>
    </location>
</feature>
<evidence type="ECO:0000256" key="3">
    <source>
        <dbReference type="ARBA" id="ARBA00012438"/>
    </source>
</evidence>
<dbReference type="InterPro" id="IPR036097">
    <property type="entry name" value="HisK_dim/P_sf"/>
</dbReference>
<dbReference type="InterPro" id="IPR000014">
    <property type="entry name" value="PAS"/>
</dbReference>
<accession>W8EQQ5</accession>
<dbReference type="SUPFAM" id="SSF55874">
    <property type="entry name" value="ATPase domain of HSP90 chaperone/DNA topoisomerase II/histidine kinase"/>
    <property type="match status" value="1"/>
</dbReference>
<evidence type="ECO:0000256" key="12">
    <source>
        <dbReference type="ARBA" id="ARBA00023012"/>
    </source>
</evidence>
<dbReference type="CDD" id="cd16922">
    <property type="entry name" value="HATPase_EvgS-ArcB-TorS-like"/>
    <property type="match status" value="1"/>
</dbReference>
<dbReference type="GO" id="GO:0005524">
    <property type="term" value="F:ATP binding"/>
    <property type="evidence" value="ECO:0007669"/>
    <property type="project" value="UniProtKB-KW"/>
</dbReference>
<comment type="subcellular location">
    <subcellularLocation>
        <location evidence="2">Cell membrane</location>
        <topology evidence="2">Multi-pass membrane protein</topology>
    </subcellularLocation>
</comment>
<dbReference type="Gene3D" id="1.10.287.130">
    <property type="match status" value="1"/>
</dbReference>
<dbReference type="PROSITE" id="PS50112">
    <property type="entry name" value="PAS"/>
    <property type="match status" value="1"/>
</dbReference>
<dbReference type="HOGENOM" id="CLU_000445_114_15_10"/>
<dbReference type="OrthoDB" id="9797097at2"/>
<evidence type="ECO:0000256" key="8">
    <source>
        <dbReference type="ARBA" id="ARBA00022741"/>
    </source>
</evidence>
<feature type="domain" description="Response regulatory" evidence="20">
    <location>
        <begin position="813"/>
        <end position="930"/>
    </location>
</feature>
<dbReference type="InterPro" id="IPR035965">
    <property type="entry name" value="PAS-like_dom_sf"/>
</dbReference>
<evidence type="ECO:0000256" key="13">
    <source>
        <dbReference type="ARBA" id="ARBA00023136"/>
    </source>
</evidence>
<dbReference type="EMBL" id="CP007144">
    <property type="protein sequence ID" value="AHJ95459.1"/>
    <property type="molecule type" value="Genomic_DNA"/>
</dbReference>
<dbReference type="SUPFAM" id="SSF55785">
    <property type="entry name" value="PYP-like sensor domain (PAS domain)"/>
    <property type="match status" value="4"/>
</dbReference>
<dbReference type="Gene3D" id="1.20.120.160">
    <property type="entry name" value="HPT domain"/>
    <property type="match status" value="1"/>
</dbReference>
<feature type="coiled-coil region" evidence="18">
    <location>
        <begin position="7"/>
        <end position="34"/>
    </location>
</feature>
<dbReference type="InterPro" id="IPR013656">
    <property type="entry name" value="PAS_4"/>
</dbReference>
<keyword evidence="18" id="KW-0175">Coiled coil</keyword>
<dbReference type="PROSITE" id="PS50109">
    <property type="entry name" value="HIS_KIN"/>
    <property type="match status" value="1"/>
</dbReference>
<evidence type="ECO:0000256" key="11">
    <source>
        <dbReference type="ARBA" id="ARBA00022989"/>
    </source>
</evidence>
<dbReference type="InterPro" id="IPR013655">
    <property type="entry name" value="PAS_fold_3"/>
</dbReference>
<evidence type="ECO:0000256" key="4">
    <source>
        <dbReference type="ARBA" id="ARBA00022475"/>
    </source>
</evidence>
<evidence type="ECO:0000256" key="10">
    <source>
        <dbReference type="ARBA" id="ARBA00022840"/>
    </source>
</evidence>
<keyword evidence="7" id="KW-0812">Transmembrane</keyword>
<dbReference type="PANTHER" id="PTHR45339:SF1">
    <property type="entry name" value="HYBRID SIGNAL TRANSDUCTION HISTIDINE KINASE J"/>
    <property type="match status" value="1"/>
</dbReference>
<organism evidence="24 25">
    <name type="scientific">Hymenobacter swuensis DY53</name>
    <dbReference type="NCBI Taxonomy" id="1227739"/>
    <lineage>
        <taxon>Bacteria</taxon>
        <taxon>Pseudomonadati</taxon>
        <taxon>Bacteroidota</taxon>
        <taxon>Cytophagia</taxon>
        <taxon>Cytophagales</taxon>
        <taxon>Hymenobacteraceae</taxon>
        <taxon>Hymenobacter</taxon>
    </lineage>
</organism>
<keyword evidence="6 24" id="KW-0808">Transferase</keyword>
<evidence type="ECO:0000259" key="19">
    <source>
        <dbReference type="PROSITE" id="PS50109"/>
    </source>
</evidence>
<dbReference type="PROSITE" id="PS50110">
    <property type="entry name" value="RESPONSE_REGULATORY"/>
    <property type="match status" value="1"/>
</dbReference>
<comment type="catalytic activity">
    <reaction evidence="1">
        <text>ATP + protein L-histidine = ADP + protein N-phospho-L-histidine.</text>
        <dbReference type="EC" id="2.7.13.3"/>
    </reaction>
</comment>
<dbReference type="FunFam" id="3.30.565.10:FF:000010">
    <property type="entry name" value="Sensor histidine kinase RcsC"/>
    <property type="match status" value="1"/>
</dbReference>
<dbReference type="InterPro" id="IPR008207">
    <property type="entry name" value="Sig_transdc_His_kin_Hpt_dom"/>
</dbReference>
<dbReference type="Pfam" id="PF00512">
    <property type="entry name" value="HisKA"/>
    <property type="match status" value="1"/>
</dbReference>
<comment type="subunit">
    <text evidence="14">At low DSF concentrations, interacts with RpfF.</text>
</comment>
<evidence type="ECO:0000259" key="22">
    <source>
        <dbReference type="PROSITE" id="PS50113"/>
    </source>
</evidence>
<evidence type="ECO:0000256" key="16">
    <source>
        <dbReference type="PROSITE-ProRule" id="PRU00110"/>
    </source>
</evidence>
<dbReference type="Pfam" id="PF13426">
    <property type="entry name" value="PAS_9"/>
    <property type="match status" value="1"/>
</dbReference>
<feature type="domain" description="HPt" evidence="23">
    <location>
        <begin position="956"/>
        <end position="1049"/>
    </location>
</feature>
<evidence type="ECO:0000313" key="24">
    <source>
        <dbReference type="EMBL" id="AHJ95459.1"/>
    </source>
</evidence>
<dbReference type="Pfam" id="PF02518">
    <property type="entry name" value="HATPase_c"/>
    <property type="match status" value="1"/>
</dbReference>
<reference evidence="24 25" key="1">
    <citation type="submission" date="2014-01" db="EMBL/GenBank/DDBJ databases">
        <title>Complete sequence of plasmid1 of ionizing-radiation resistance bacterium Hymenobacter swuensis DY53.</title>
        <authorList>
            <person name="Jung J.-H."/>
            <person name="Jeong S.-W."/>
            <person name="Joe M.-H."/>
            <person name="Cho y.-j."/>
            <person name="Kim M.-K."/>
            <person name="Lim S.-Y."/>
        </authorList>
    </citation>
    <scope>NUCLEOTIDE SEQUENCE [LARGE SCALE GENOMIC DNA]</scope>
    <source>
        <strain evidence="24 25">DY53</strain>
        <plasmid evidence="24 25">pHsw1</plasmid>
    </source>
</reference>
<evidence type="ECO:0000256" key="1">
    <source>
        <dbReference type="ARBA" id="ARBA00000085"/>
    </source>
</evidence>
<dbReference type="eggNOG" id="COG5002">
    <property type="taxonomic scope" value="Bacteria"/>
</dbReference>
<keyword evidence="8" id="KW-0547">Nucleotide-binding</keyword>
<evidence type="ECO:0000256" key="9">
    <source>
        <dbReference type="ARBA" id="ARBA00022777"/>
    </source>
</evidence>
<dbReference type="SMART" id="SM00387">
    <property type="entry name" value="HATPase_c"/>
    <property type="match status" value="1"/>
</dbReference>
<dbReference type="AlphaFoldDB" id="W8EQQ5"/>
<keyword evidence="4" id="KW-1003">Cell membrane</keyword>
<proteinExistence type="predicted"/>
<dbReference type="RefSeq" id="WP_052345955.1">
    <property type="nucleotide sequence ID" value="NZ_CP007144.1"/>
</dbReference>
<dbReference type="InterPro" id="IPR003594">
    <property type="entry name" value="HATPase_dom"/>
</dbReference>
<dbReference type="InterPro" id="IPR005467">
    <property type="entry name" value="His_kinase_dom"/>
</dbReference>
<dbReference type="PATRIC" id="fig|1227739.3.peg.155"/>
<evidence type="ECO:0000256" key="5">
    <source>
        <dbReference type="ARBA" id="ARBA00022553"/>
    </source>
</evidence>
<dbReference type="PANTHER" id="PTHR45339">
    <property type="entry name" value="HYBRID SIGNAL TRANSDUCTION HISTIDINE KINASE J"/>
    <property type="match status" value="1"/>
</dbReference>
<dbReference type="SUPFAM" id="SSF47384">
    <property type="entry name" value="Homodimeric domain of signal transducing histidine kinase"/>
    <property type="match status" value="1"/>
</dbReference>
<keyword evidence="5 17" id="KW-0597">Phosphoprotein</keyword>
<keyword evidence="13" id="KW-0472">Membrane</keyword>
<dbReference type="FunFam" id="1.10.287.130:FF:000002">
    <property type="entry name" value="Two-component osmosensing histidine kinase"/>
    <property type="match status" value="1"/>
</dbReference>
<evidence type="ECO:0000256" key="2">
    <source>
        <dbReference type="ARBA" id="ARBA00004651"/>
    </source>
</evidence>
<evidence type="ECO:0000313" key="25">
    <source>
        <dbReference type="Proteomes" id="UP000019423"/>
    </source>
</evidence>
<keyword evidence="10" id="KW-0067">ATP-binding</keyword>
<dbReference type="KEGG" id="hsw:Hsw_PA0126"/>
<dbReference type="InterPro" id="IPR001789">
    <property type="entry name" value="Sig_transdc_resp-reg_receiver"/>
</dbReference>
<dbReference type="SUPFAM" id="SSF47226">
    <property type="entry name" value="Histidine-containing phosphotransfer domain, HPT domain"/>
    <property type="match status" value="1"/>
</dbReference>
<sequence length="1064" mass="120871">MEFSPYAARQQAEIDRLQAQVLHLEQQQQQLQQALHLSEWRFESVAGQVPVVLYQWRENFDGSFCFKYVSPRLHDLFGIPLADADRLGDFIHPDDQERWRNSVHEANQRRHPWQFEGRMVVPGQPLRWWRGHSVLSSQDAQGLVYTGIMEDITALQQSQQQLLTTEERWQEAFRLIGDGLWEYDMRTGQPTFSVSFRQLLGYAETELPNDHQAWLARVHPHDLKQIRATWASHQQEQAPVWLLEFRMLGHDGSYKHLLCRGVVTQLTAENTPALLSGIVTDITRQKNTEAELAFSSLRLRNVIASLNDAILLVDEHARVLLTNEEFCQLYQLGCSPEELIGFDLSTCLERSLLAAQHPAPIGSCLRDLFRQRWQGSETLYLADERIFQRRSQPIYHHQENIGHLWTFQDITQQEKDDYILKRREQKYQAIIENMSLGLVEVDLDHHVRYVNDSFCELVGYEEAEMLGMSIFSLIRAAKDNDLLRNKQLERLRGISDVYEAQVTTKNGVMKWMLIGGAPLYDEHSTVVGTTGIFMDITHQKLLENNLREAKKQAEESSKAKELFLANMSHEIRTPMNAILGMSQLLAKTPLSKNQDNYLNAISTSAENLLVIINDVLDLTKIDAGKLTLEHIGFSIQAVCEQIEKTLQYKAEERGLNFVTWVKAGIPDVLIGDPYRITQVLLNLAGNAIKFTEKGQVTVSCELTDFTEQDVVVEFTVSDTGIGITPEYLNRIFNEFSQEDSSVTRKFGGTGLGLSICRRLVGLMGGELRIESEKNQGTVISFTLRLPVGAVTDMPSKQLSFGAKAIQAGIKGRRVLLVEDNDFNRLLAKSFLTQASVEVTEAENGAVAVELVRQAPTPFDLILMDVQMPVMNGFETTEFLRQELGLTTPIVALTANAIRGEQQKCLSAGMNDYLAKPFQEQDLLKMVYNWTERNHNEEQAASKLYDLTLLHETARGDQQFIDFMLRTFLQSSTAILQELHAAMADGSLTRLQAGAHKIKPSLMHLHMKQVLEPVDHLEKYSGLFDVAALQPLLDIIDANLRQVMQQLERDTKTSTLQHVSFPEIS</sequence>
<dbReference type="EC" id="2.7.13.3" evidence="3"/>
<dbReference type="InterPro" id="IPR036890">
    <property type="entry name" value="HATPase_C_sf"/>
</dbReference>
<dbReference type="CDD" id="cd00082">
    <property type="entry name" value="HisKA"/>
    <property type="match status" value="1"/>
</dbReference>
<dbReference type="Pfam" id="PF00072">
    <property type="entry name" value="Response_reg"/>
    <property type="match status" value="1"/>
</dbReference>
<protein>
    <recommendedName>
        <fullName evidence="15">Sensory/regulatory protein RpfC</fullName>
        <ecNumber evidence="3">2.7.13.3</ecNumber>
    </recommendedName>
</protein>
<feature type="modified residue" description="Phosphohistidine" evidence="16">
    <location>
        <position position="995"/>
    </location>
</feature>
<dbReference type="Pfam" id="PF08448">
    <property type="entry name" value="PAS_4"/>
    <property type="match status" value="1"/>
</dbReference>
<evidence type="ECO:0000259" key="20">
    <source>
        <dbReference type="PROSITE" id="PS50110"/>
    </source>
</evidence>
<dbReference type="InterPro" id="IPR011006">
    <property type="entry name" value="CheY-like_superfamily"/>
</dbReference>
<dbReference type="Gene3D" id="3.30.565.10">
    <property type="entry name" value="Histidine kinase-like ATPase, C-terminal domain"/>
    <property type="match status" value="1"/>
</dbReference>
<evidence type="ECO:0000259" key="23">
    <source>
        <dbReference type="PROSITE" id="PS50894"/>
    </source>
</evidence>
<dbReference type="InterPro" id="IPR000700">
    <property type="entry name" value="PAS-assoc_C"/>
</dbReference>
<evidence type="ECO:0000256" key="15">
    <source>
        <dbReference type="ARBA" id="ARBA00068150"/>
    </source>
</evidence>
<dbReference type="PROSITE" id="PS50894">
    <property type="entry name" value="HPT"/>
    <property type="match status" value="1"/>
</dbReference>
<dbReference type="SUPFAM" id="SSF52172">
    <property type="entry name" value="CheY-like"/>
    <property type="match status" value="1"/>
</dbReference>
<keyword evidence="9 24" id="KW-0418">Kinase</keyword>
<evidence type="ECO:0000256" key="18">
    <source>
        <dbReference type="SAM" id="Coils"/>
    </source>
</evidence>
<dbReference type="InterPro" id="IPR003661">
    <property type="entry name" value="HisK_dim/P_dom"/>
</dbReference>
<dbReference type="SMART" id="SM00448">
    <property type="entry name" value="REC"/>
    <property type="match status" value="1"/>
</dbReference>
<gene>
    <name evidence="24" type="ORF">Hsw_PA0126</name>
</gene>
<evidence type="ECO:0000259" key="21">
    <source>
        <dbReference type="PROSITE" id="PS50112"/>
    </source>
</evidence>